<evidence type="ECO:0000313" key="1">
    <source>
        <dbReference type="EMBL" id="CAF1464360.1"/>
    </source>
</evidence>
<reference evidence="2" key="1">
    <citation type="submission" date="2021-02" db="EMBL/GenBank/DDBJ databases">
        <authorList>
            <person name="Nowell W R."/>
        </authorList>
    </citation>
    <scope>NUCLEOTIDE SEQUENCE</scope>
</reference>
<comment type="caution">
    <text evidence="2">The sequence shown here is derived from an EMBL/GenBank/DDBJ whole genome shotgun (WGS) entry which is preliminary data.</text>
</comment>
<evidence type="ECO:0000313" key="2">
    <source>
        <dbReference type="EMBL" id="CAF3938193.1"/>
    </source>
</evidence>
<name>A0A819K0T9_9BILA</name>
<dbReference type="AlphaFoldDB" id="A0A819K0T9"/>
<protein>
    <submittedName>
        <fullName evidence="2">Uncharacterized protein</fullName>
    </submittedName>
</protein>
<dbReference type="Proteomes" id="UP000663844">
    <property type="component" value="Unassembled WGS sequence"/>
</dbReference>
<organism evidence="2 3">
    <name type="scientific">Adineta steineri</name>
    <dbReference type="NCBI Taxonomy" id="433720"/>
    <lineage>
        <taxon>Eukaryota</taxon>
        <taxon>Metazoa</taxon>
        <taxon>Spiralia</taxon>
        <taxon>Gnathifera</taxon>
        <taxon>Rotifera</taxon>
        <taxon>Eurotatoria</taxon>
        <taxon>Bdelloidea</taxon>
        <taxon>Adinetida</taxon>
        <taxon>Adinetidae</taxon>
        <taxon>Adineta</taxon>
    </lineage>
</organism>
<dbReference type="EMBL" id="CAJNOG010001690">
    <property type="protein sequence ID" value="CAF1464360.1"/>
    <property type="molecule type" value="Genomic_DNA"/>
</dbReference>
<dbReference type="EMBL" id="CAJOAZ010002538">
    <property type="protein sequence ID" value="CAF3938193.1"/>
    <property type="molecule type" value="Genomic_DNA"/>
</dbReference>
<proteinExistence type="predicted"/>
<gene>
    <name evidence="1" type="ORF">JYZ213_LOCUS41438</name>
    <name evidence="2" type="ORF">OXD698_LOCUS25974</name>
</gene>
<accession>A0A819K0T9</accession>
<evidence type="ECO:0000313" key="3">
    <source>
        <dbReference type="Proteomes" id="UP000663844"/>
    </source>
</evidence>
<dbReference type="Proteomes" id="UP000663845">
    <property type="component" value="Unassembled WGS sequence"/>
</dbReference>
<sequence length="279" mass="33815">MKSSIQLVMKTYFTISFLNSSVIVPNQNIERDHYFWMILIRNHFGSKLYQRYVNEIFQNHLEFQLCVIWLLNVLNSKDNNHGYISYRKIKKLIYYYLIESKRLSSVDLFPIYLHYTRNHEYRPIQEYFNYETDSSSLIGKYVRLYSISSTCILGIQGIFQSILPGIYEIVCRIKLDKNDKYLSYYNKSCSKNEKFKKNFQGYFYALADYSHDCECKGKVMNYDWFESNYLLYRNKNWFNQTMGTIKVFNLSNIYFGFRTKYDYGYHNILFDYIQLNIVE</sequence>